<feature type="compositionally biased region" description="Basic and acidic residues" evidence="1">
    <location>
        <begin position="29"/>
        <end position="38"/>
    </location>
</feature>
<keyword evidence="3" id="KW-1185">Reference proteome</keyword>
<dbReference type="Proteomes" id="UP000076532">
    <property type="component" value="Unassembled WGS sequence"/>
</dbReference>
<dbReference type="AlphaFoldDB" id="A0A166D2J4"/>
<sequence length="114" mass="12892">MILKHPTLMLQNVLALLMPSHNARNLKVAESKTKDLPPELKTSYQELSAASGERHGHQPENMDTQTMSAKREHNEQLNLKAPMSIIPNEALSMIFEAGIGFERESKSYYEEISQ</sequence>
<evidence type="ECO:0000313" key="2">
    <source>
        <dbReference type="EMBL" id="KZP14242.1"/>
    </source>
</evidence>
<evidence type="ECO:0000313" key="3">
    <source>
        <dbReference type="Proteomes" id="UP000076532"/>
    </source>
</evidence>
<gene>
    <name evidence="2" type="ORF">FIBSPDRAFT_959834</name>
</gene>
<proteinExistence type="predicted"/>
<dbReference type="EMBL" id="KV417620">
    <property type="protein sequence ID" value="KZP14242.1"/>
    <property type="molecule type" value="Genomic_DNA"/>
</dbReference>
<protein>
    <submittedName>
        <fullName evidence="2">Uncharacterized protein</fullName>
    </submittedName>
</protein>
<name>A0A166D2J4_9AGAM</name>
<organism evidence="2 3">
    <name type="scientific">Athelia psychrophila</name>
    <dbReference type="NCBI Taxonomy" id="1759441"/>
    <lineage>
        <taxon>Eukaryota</taxon>
        <taxon>Fungi</taxon>
        <taxon>Dikarya</taxon>
        <taxon>Basidiomycota</taxon>
        <taxon>Agaricomycotina</taxon>
        <taxon>Agaricomycetes</taxon>
        <taxon>Agaricomycetidae</taxon>
        <taxon>Atheliales</taxon>
        <taxon>Atheliaceae</taxon>
        <taxon>Athelia</taxon>
    </lineage>
</organism>
<feature type="region of interest" description="Disordered" evidence="1">
    <location>
        <begin position="29"/>
        <end position="72"/>
    </location>
</feature>
<evidence type="ECO:0000256" key="1">
    <source>
        <dbReference type="SAM" id="MobiDB-lite"/>
    </source>
</evidence>
<reference evidence="2 3" key="1">
    <citation type="journal article" date="2016" name="Mol. Biol. Evol.">
        <title>Comparative Genomics of Early-Diverging Mushroom-Forming Fungi Provides Insights into the Origins of Lignocellulose Decay Capabilities.</title>
        <authorList>
            <person name="Nagy L.G."/>
            <person name="Riley R."/>
            <person name="Tritt A."/>
            <person name="Adam C."/>
            <person name="Daum C."/>
            <person name="Floudas D."/>
            <person name="Sun H."/>
            <person name="Yadav J.S."/>
            <person name="Pangilinan J."/>
            <person name="Larsson K.H."/>
            <person name="Matsuura K."/>
            <person name="Barry K."/>
            <person name="Labutti K."/>
            <person name="Kuo R."/>
            <person name="Ohm R.A."/>
            <person name="Bhattacharya S.S."/>
            <person name="Shirouzu T."/>
            <person name="Yoshinaga Y."/>
            <person name="Martin F.M."/>
            <person name="Grigoriev I.V."/>
            <person name="Hibbett D.S."/>
        </authorList>
    </citation>
    <scope>NUCLEOTIDE SEQUENCE [LARGE SCALE GENOMIC DNA]</scope>
    <source>
        <strain evidence="2 3">CBS 109695</strain>
    </source>
</reference>
<accession>A0A166D2J4</accession>